<name>A0ABD6AP70_9EURY</name>
<dbReference type="GO" id="GO:0032259">
    <property type="term" value="P:methylation"/>
    <property type="evidence" value="ECO:0007669"/>
    <property type="project" value="UniProtKB-KW"/>
</dbReference>
<protein>
    <recommendedName>
        <fullName evidence="1">site-specific DNA-methyltransferase (adenine-specific)</fullName>
        <ecNumber evidence="1">2.1.1.72</ecNumber>
    </recommendedName>
</protein>
<dbReference type="SUPFAM" id="SSF53335">
    <property type="entry name" value="S-adenosyl-L-methionine-dependent methyltransferases"/>
    <property type="match status" value="1"/>
</dbReference>
<dbReference type="GO" id="GO:0009007">
    <property type="term" value="F:site-specific DNA-methyltransferase (adenine-specific) activity"/>
    <property type="evidence" value="ECO:0007669"/>
    <property type="project" value="UniProtKB-EC"/>
</dbReference>
<organism evidence="9 10">
    <name type="scientific">Halorubrum rutilum</name>
    <dbReference type="NCBI Taxonomy" id="1364933"/>
    <lineage>
        <taxon>Archaea</taxon>
        <taxon>Methanobacteriati</taxon>
        <taxon>Methanobacteriota</taxon>
        <taxon>Stenosarchaea group</taxon>
        <taxon>Halobacteria</taxon>
        <taxon>Halobacteriales</taxon>
        <taxon>Haloferacaceae</taxon>
        <taxon>Halorubrum</taxon>
    </lineage>
</organism>
<comment type="caution">
    <text evidence="9">The sequence shown here is derived from an EMBL/GenBank/DDBJ whole genome shotgun (WGS) entry which is preliminary data.</text>
</comment>
<proteinExistence type="predicted"/>
<feature type="region of interest" description="Disordered" evidence="7">
    <location>
        <begin position="727"/>
        <end position="756"/>
    </location>
</feature>
<evidence type="ECO:0000256" key="4">
    <source>
        <dbReference type="ARBA" id="ARBA00022691"/>
    </source>
</evidence>
<evidence type="ECO:0000256" key="7">
    <source>
        <dbReference type="SAM" id="MobiDB-lite"/>
    </source>
</evidence>
<dbReference type="InterPro" id="IPR050953">
    <property type="entry name" value="N4_N6_ade-DNA_methylase"/>
</dbReference>
<accession>A0ABD6AP70</accession>
<evidence type="ECO:0000256" key="6">
    <source>
        <dbReference type="SAM" id="Coils"/>
    </source>
</evidence>
<comment type="catalytic activity">
    <reaction evidence="5">
        <text>a 2'-deoxyadenosine in DNA + S-adenosyl-L-methionine = an N(6)-methyl-2'-deoxyadenosine in DNA + S-adenosyl-L-homocysteine + H(+)</text>
        <dbReference type="Rhea" id="RHEA:15197"/>
        <dbReference type="Rhea" id="RHEA-COMP:12418"/>
        <dbReference type="Rhea" id="RHEA-COMP:12419"/>
        <dbReference type="ChEBI" id="CHEBI:15378"/>
        <dbReference type="ChEBI" id="CHEBI:57856"/>
        <dbReference type="ChEBI" id="CHEBI:59789"/>
        <dbReference type="ChEBI" id="CHEBI:90615"/>
        <dbReference type="ChEBI" id="CHEBI:90616"/>
        <dbReference type="EC" id="2.1.1.72"/>
    </reaction>
</comment>
<reference evidence="9 10" key="1">
    <citation type="journal article" date="2019" name="Int. J. Syst. Evol. Microbiol.">
        <title>The Global Catalogue of Microorganisms (GCM) 10K type strain sequencing project: providing services to taxonomists for standard genome sequencing and annotation.</title>
        <authorList>
            <consortium name="The Broad Institute Genomics Platform"/>
            <consortium name="The Broad Institute Genome Sequencing Center for Infectious Disease"/>
            <person name="Wu L."/>
            <person name="Ma J."/>
        </authorList>
    </citation>
    <scope>NUCLEOTIDE SEQUENCE [LARGE SCALE GENOMIC DNA]</scope>
    <source>
        <strain evidence="9 10">CGMCC 1.12554</strain>
    </source>
</reference>
<dbReference type="Pfam" id="PF07669">
    <property type="entry name" value="Eco57I"/>
    <property type="match status" value="1"/>
</dbReference>
<keyword evidence="10" id="KW-1185">Reference proteome</keyword>
<evidence type="ECO:0000313" key="9">
    <source>
        <dbReference type="EMBL" id="MFC7325458.1"/>
    </source>
</evidence>
<evidence type="ECO:0000259" key="8">
    <source>
        <dbReference type="Pfam" id="PF07669"/>
    </source>
</evidence>
<dbReference type="AlphaFoldDB" id="A0ABD6AP70"/>
<keyword evidence="3" id="KW-0808">Transferase</keyword>
<keyword evidence="2 9" id="KW-0489">Methyltransferase</keyword>
<feature type="compositionally biased region" description="Acidic residues" evidence="7">
    <location>
        <begin position="732"/>
        <end position="745"/>
    </location>
</feature>
<dbReference type="PANTHER" id="PTHR33841:SF1">
    <property type="entry name" value="DNA METHYLTRANSFERASE A"/>
    <property type="match status" value="1"/>
</dbReference>
<dbReference type="EMBL" id="JBHTBL010000011">
    <property type="protein sequence ID" value="MFC7325458.1"/>
    <property type="molecule type" value="Genomic_DNA"/>
</dbReference>
<feature type="domain" description="Type II methyltransferase M.TaqI-like" evidence="8">
    <location>
        <begin position="499"/>
        <end position="676"/>
    </location>
</feature>
<dbReference type="EC" id="2.1.1.72" evidence="1"/>
<dbReference type="InterPro" id="IPR002052">
    <property type="entry name" value="DNA_methylase_N6_adenine_CS"/>
</dbReference>
<dbReference type="InterPro" id="IPR029063">
    <property type="entry name" value="SAM-dependent_MTases_sf"/>
</dbReference>
<evidence type="ECO:0000256" key="5">
    <source>
        <dbReference type="ARBA" id="ARBA00047942"/>
    </source>
</evidence>
<dbReference type="RefSeq" id="WP_256408190.1">
    <property type="nucleotide sequence ID" value="NZ_JANHDN010000002.1"/>
</dbReference>
<dbReference type="Gene3D" id="3.40.50.150">
    <property type="entry name" value="Vaccinia Virus protein VP39"/>
    <property type="match status" value="1"/>
</dbReference>
<gene>
    <name evidence="9" type="ORF">ACFQMF_12795</name>
</gene>
<sequence>MTGTHGDEFIDEIIEEYASLYEEIEDGERRELDLRSRLIRRLFCNALGWEHSEYAQEDDWNDVRFYDEDRTPVIIIEGKKRDVDISEGVAQVFRYASETPYADLLISTNIDSFRLYRRCEPTDPDAISHHGVSARLVTEIDFKSISGANSRVESHEDLSHGQRQSLQKLAALRREEVLNADRYEDFFFENPADISEDEGFRELIRVLGISLDEYFVPYASETFDQYWSRYEEYESQRDELENQIERLEESGHDEAEVAELRTQLSKLNDEYEEYAQFHNDFETWVRLSGRQDEDLEDNKVVFCRESVYVQLNKLLLIRIAEDKGLTNRMVSNGGVEDYFEFWDDYTKYVERNYVDLFELASEELSEIYEHLFARRIFDWEIRDDSDLDEVIQRTLWHLNHFDFSEVNRDILGHLYEEHLSPEERKKLGEFYTPTAIIDLILDSVDYTPDEPLEREDYDLLDPACGSGGFLVRAARRLLERLDRKDVPAGETIEIVRQRLHGFDINPFACHIAEINLLFQVIDKYQTAKEENPDYTLDGFNIYQTDSLRSDNQASLTALHSSEVQRRYREERREANRLKTRSDYRFVIGNPPYVRKQNVPTGPARAEYDDYDVAKWNYDLSILFFRKAGDWLREEGQVGFITSNKFIPNRYGAEIRPYLAQNFQFRYLIDFGDYDVFETPQAYPIIFTGERINKSERARSPEEFQPEDYVFTFAEATDALPSISQTAIRADGNEDSDSEEEGEDSTLTDPDREIGEDPAEGRIADIIGACLPETPDEEPPGWETVEGRLREIISGNDFESSPIRAFSVPASMIAGEDWRFVPADEEEALGNIEAGGTQFQEYANGEELSKNGVQTGANPIFKLTEDTLRDYDLEDELVKDLVSGEDVHRWHTDVPDYPKLLYIANDDELEDYPGAKEYLFDNKDSLEDRYCVTDEHRRWFDLARNRPDTFGKELIFTPDVSYYSNFWYESTGDVYGLNSIYVLYIIDGFDPYYQLGVFNSNVAQFFIRRIASSYGSDYLRYQWDYMKKVPLPDPSDVPTELVEKVKDAAEELSDLREDYVEAKQLRENPAELLDEFETKSLSYAGYIDRLGFQDLEGELHPSLDAETIRFGVTGASIEFNDERAAEIVYELLQALEITTGDELRAIELPALKEDLVALYERYEDVHNTVEEAPEKAKDLEQGYNEVVYDLYDLDEETKELIRDRVTRPKNPLEPREIE</sequence>
<evidence type="ECO:0000313" key="10">
    <source>
        <dbReference type="Proteomes" id="UP001596545"/>
    </source>
</evidence>
<feature type="coiled-coil region" evidence="6">
    <location>
        <begin position="223"/>
        <end position="277"/>
    </location>
</feature>
<keyword evidence="4" id="KW-0949">S-adenosyl-L-methionine</keyword>
<dbReference type="PANTHER" id="PTHR33841">
    <property type="entry name" value="DNA METHYLTRANSFERASE YEEA-RELATED"/>
    <property type="match status" value="1"/>
</dbReference>
<dbReference type="Proteomes" id="UP001596545">
    <property type="component" value="Unassembled WGS sequence"/>
</dbReference>
<keyword evidence="6" id="KW-0175">Coiled coil</keyword>
<dbReference type="InterPro" id="IPR011639">
    <property type="entry name" value="MethylTrfase_TaqI-like_dom"/>
</dbReference>
<evidence type="ECO:0000256" key="2">
    <source>
        <dbReference type="ARBA" id="ARBA00022603"/>
    </source>
</evidence>
<dbReference type="PRINTS" id="PR00507">
    <property type="entry name" value="N12N6MTFRASE"/>
</dbReference>
<dbReference type="PROSITE" id="PS00092">
    <property type="entry name" value="N6_MTASE"/>
    <property type="match status" value="1"/>
</dbReference>
<evidence type="ECO:0000256" key="1">
    <source>
        <dbReference type="ARBA" id="ARBA00011900"/>
    </source>
</evidence>
<evidence type="ECO:0000256" key="3">
    <source>
        <dbReference type="ARBA" id="ARBA00022679"/>
    </source>
</evidence>